<accession>A0A8T0UZP8</accession>
<feature type="compositionally biased region" description="Basic residues" evidence="1">
    <location>
        <begin position="261"/>
        <end position="272"/>
    </location>
</feature>
<sequence>METLLSPSTLFAPLRGSRRPALAATATVSSRPAAVSCALKKPQAGAGLAAAGRSSVSFLHHGLAAAALSLAISLSPAPVPAAASEFDVLNDGPPVDSYVVDDAGVLSRVTKSDVKRLARDLEARKNIRLNFITVRKLTSKADAFEYADQVLEKWYPTIEEGGNKGIVVLVTSQKEGAVTGGPAFIQAVGEQVLDATVSENLPGAHVAGDGGEVQRGDRQHGEAAGGGDRRAAGHGRPGVQGEQAGVQLQDEGGDGGEARAVHARRRRPARHRLRRAHGAVLRLRVQEVSCEPWRASVQ</sequence>
<protein>
    <recommendedName>
        <fullName evidence="2">TPM domain-containing protein</fullName>
    </recommendedName>
</protein>
<dbReference type="Gene3D" id="3.10.310.50">
    <property type="match status" value="1"/>
</dbReference>
<evidence type="ECO:0000313" key="4">
    <source>
        <dbReference type="Proteomes" id="UP000823388"/>
    </source>
</evidence>
<feature type="domain" description="TPM" evidence="2">
    <location>
        <begin position="99"/>
        <end position="201"/>
    </location>
</feature>
<dbReference type="Proteomes" id="UP000823388">
    <property type="component" value="Chromosome 3K"/>
</dbReference>
<dbReference type="PANTHER" id="PTHR30373">
    <property type="entry name" value="UPF0603 PROTEIN YGCG"/>
    <property type="match status" value="1"/>
</dbReference>
<name>A0A8T0UZP8_PANVG</name>
<evidence type="ECO:0000313" key="3">
    <source>
        <dbReference type="EMBL" id="KAG2627707.1"/>
    </source>
</evidence>
<gene>
    <name evidence="3" type="ORF">PVAP13_3KG261832</name>
</gene>
<organism evidence="3 4">
    <name type="scientific">Panicum virgatum</name>
    <name type="common">Blackwell switchgrass</name>
    <dbReference type="NCBI Taxonomy" id="38727"/>
    <lineage>
        <taxon>Eukaryota</taxon>
        <taxon>Viridiplantae</taxon>
        <taxon>Streptophyta</taxon>
        <taxon>Embryophyta</taxon>
        <taxon>Tracheophyta</taxon>
        <taxon>Spermatophyta</taxon>
        <taxon>Magnoliopsida</taxon>
        <taxon>Liliopsida</taxon>
        <taxon>Poales</taxon>
        <taxon>Poaceae</taxon>
        <taxon>PACMAD clade</taxon>
        <taxon>Panicoideae</taxon>
        <taxon>Panicodae</taxon>
        <taxon>Paniceae</taxon>
        <taxon>Panicinae</taxon>
        <taxon>Panicum</taxon>
        <taxon>Panicum sect. Hiantes</taxon>
    </lineage>
</organism>
<proteinExistence type="predicted"/>
<evidence type="ECO:0000256" key="1">
    <source>
        <dbReference type="SAM" id="MobiDB-lite"/>
    </source>
</evidence>
<dbReference type="AlphaFoldDB" id="A0A8T0UZP8"/>
<dbReference type="Pfam" id="PF04536">
    <property type="entry name" value="TPM_phosphatase"/>
    <property type="match status" value="1"/>
</dbReference>
<dbReference type="PANTHER" id="PTHR30373:SF2">
    <property type="entry name" value="UPF0603 PROTEIN YGCG"/>
    <property type="match status" value="1"/>
</dbReference>
<dbReference type="EMBL" id="CM029041">
    <property type="protein sequence ID" value="KAG2627707.1"/>
    <property type="molecule type" value="Genomic_DNA"/>
</dbReference>
<keyword evidence="4" id="KW-1185">Reference proteome</keyword>
<dbReference type="InterPro" id="IPR007621">
    <property type="entry name" value="TPM_dom"/>
</dbReference>
<reference evidence="3" key="1">
    <citation type="submission" date="2020-05" db="EMBL/GenBank/DDBJ databases">
        <title>WGS assembly of Panicum virgatum.</title>
        <authorList>
            <person name="Lovell J.T."/>
            <person name="Jenkins J."/>
            <person name="Shu S."/>
            <person name="Juenger T.E."/>
            <person name="Schmutz J."/>
        </authorList>
    </citation>
    <scope>NUCLEOTIDE SEQUENCE</scope>
    <source>
        <strain evidence="3">AP13</strain>
    </source>
</reference>
<evidence type="ECO:0000259" key="2">
    <source>
        <dbReference type="Pfam" id="PF04536"/>
    </source>
</evidence>
<feature type="compositionally biased region" description="Basic and acidic residues" evidence="1">
    <location>
        <begin position="212"/>
        <end position="231"/>
    </location>
</feature>
<comment type="caution">
    <text evidence="3">The sequence shown here is derived from an EMBL/GenBank/DDBJ whole genome shotgun (WGS) entry which is preliminary data.</text>
</comment>
<feature type="region of interest" description="Disordered" evidence="1">
    <location>
        <begin position="204"/>
        <end position="272"/>
    </location>
</feature>